<feature type="transmembrane region" description="Helical" evidence="1">
    <location>
        <begin position="6"/>
        <end position="26"/>
    </location>
</feature>
<dbReference type="EMBL" id="GG657496">
    <property type="protein sequence ID" value="OAT14453.1"/>
    <property type="molecule type" value="Genomic_DNA"/>
</dbReference>
<feature type="non-terminal residue" evidence="2">
    <location>
        <position position="1"/>
    </location>
</feature>
<dbReference type="GeneID" id="42529535"/>
<evidence type="ECO:0000313" key="3">
    <source>
        <dbReference type="Proteomes" id="UP000002038"/>
    </source>
</evidence>
<evidence type="ECO:0000256" key="1">
    <source>
        <dbReference type="SAM" id="Phobius"/>
    </source>
</evidence>
<gene>
    <name evidence="2" type="ORF">BDBG_18047</name>
</gene>
<dbReference type="KEGG" id="bgh:BDBG_18047"/>
<keyword evidence="1" id="KW-0472">Membrane</keyword>
<dbReference type="RefSeq" id="XP_031581452.1">
    <property type="nucleotide sequence ID" value="XM_031725636.1"/>
</dbReference>
<protein>
    <submittedName>
        <fullName evidence="2">Uncharacterized protein</fullName>
    </submittedName>
</protein>
<proteinExistence type="predicted"/>
<evidence type="ECO:0000313" key="2">
    <source>
        <dbReference type="EMBL" id="OAT14453.1"/>
    </source>
</evidence>
<dbReference type="Proteomes" id="UP000002038">
    <property type="component" value="Unassembled WGS sequence"/>
</dbReference>
<keyword evidence="1" id="KW-0812">Transmembrane</keyword>
<keyword evidence="3" id="KW-1185">Reference proteome</keyword>
<dbReference type="VEuPathDB" id="FungiDB:BDBG_18047"/>
<name>A0A179V326_BLAGS</name>
<reference evidence="3" key="1">
    <citation type="journal article" date="2015" name="PLoS Genet.">
        <title>The dynamic genome and transcriptome of the human fungal pathogen Blastomyces and close relative Emmonsia.</title>
        <authorList>
            <person name="Munoz J.F."/>
            <person name="Gauthier G.M."/>
            <person name="Desjardins C.A."/>
            <person name="Gallo J.E."/>
            <person name="Holder J."/>
            <person name="Sullivan T.D."/>
            <person name="Marty A.J."/>
            <person name="Carmen J.C."/>
            <person name="Chen Z."/>
            <person name="Ding L."/>
            <person name="Gujja S."/>
            <person name="Magrini V."/>
            <person name="Misas E."/>
            <person name="Mitreva M."/>
            <person name="Priest M."/>
            <person name="Saif S."/>
            <person name="Whiston E.A."/>
            <person name="Young S."/>
            <person name="Zeng Q."/>
            <person name="Goldman W.E."/>
            <person name="Mardis E.R."/>
            <person name="Taylor J.W."/>
            <person name="McEwen J.G."/>
            <person name="Clay O.K."/>
            <person name="Klein B.S."/>
            <person name="Cuomo C.A."/>
        </authorList>
    </citation>
    <scope>NUCLEOTIDE SEQUENCE [LARGE SCALE GENOMIC DNA]</scope>
    <source>
        <strain evidence="3">SLH14081</strain>
    </source>
</reference>
<sequence>MKSYYHMYLIVTSLYFLYSYIIYLQIFNQFIKNLLRCDIIIIHSDCEELNSNTVTVYIL</sequence>
<accession>A0A179V326</accession>
<organism evidence="2 3">
    <name type="scientific">Blastomyces gilchristii (strain SLH14081)</name>
    <name type="common">Blastomyces dermatitidis</name>
    <dbReference type="NCBI Taxonomy" id="559298"/>
    <lineage>
        <taxon>Eukaryota</taxon>
        <taxon>Fungi</taxon>
        <taxon>Dikarya</taxon>
        <taxon>Ascomycota</taxon>
        <taxon>Pezizomycotina</taxon>
        <taxon>Eurotiomycetes</taxon>
        <taxon>Eurotiomycetidae</taxon>
        <taxon>Onygenales</taxon>
        <taxon>Ajellomycetaceae</taxon>
        <taxon>Blastomyces</taxon>
    </lineage>
</organism>
<keyword evidence="1" id="KW-1133">Transmembrane helix</keyword>
<dbReference type="AlphaFoldDB" id="A0A179V326"/>